<dbReference type="Pfam" id="PF00702">
    <property type="entry name" value="Hydrolase"/>
    <property type="match status" value="1"/>
</dbReference>
<gene>
    <name evidence="2" type="ORF">SAMN05661091_4437</name>
</gene>
<protein>
    <submittedName>
        <fullName evidence="2">Haloacid dehalogenase superfamily, subfamily IA, variant 1 with third motif having Dx(3-4)D or Dx(3-4)E</fullName>
    </submittedName>
</protein>
<evidence type="ECO:0000313" key="3">
    <source>
        <dbReference type="Proteomes" id="UP000192940"/>
    </source>
</evidence>
<dbReference type="InterPro" id="IPR051540">
    <property type="entry name" value="S-2-haloacid_dehalogenase"/>
</dbReference>
<dbReference type="EMBL" id="LT840184">
    <property type="protein sequence ID" value="SMF88876.1"/>
    <property type="molecule type" value="Genomic_DNA"/>
</dbReference>
<sequence length="260" mass="29801">MKKWITFDLDGTLMQNPFDAWIFPEVETLLSEELKYSCDAKKRLFHAHQQMLRNEQIVAAYDWDDLVRQLIQELGLTREIDIEALVVTHSVEPKVYLLDDTVIPALRRLKEEGYDLAAVTNGYYKYQYPVMKALGLTEWLDVIVTPERTGYAKPNIRMLDSLLSEGELVAHVGDRLDHDVTIANQLGVVSVLIHRDLPEELLGLSPKQRADHIGLGPVLEGLAARENPQLAGMRLPQSYQPNYVIRDLEELFHCLDIKKR</sequence>
<dbReference type="SFLD" id="SFLDG01129">
    <property type="entry name" value="C1.5:_HAD__Beta-PGM__Phosphata"/>
    <property type="match status" value="1"/>
</dbReference>
<dbReference type="Gene3D" id="1.10.150.520">
    <property type="match status" value="1"/>
</dbReference>
<proteinExistence type="predicted"/>
<dbReference type="RefSeq" id="WP_208915192.1">
    <property type="nucleotide sequence ID" value="NZ_LT840184.1"/>
</dbReference>
<dbReference type="AlphaFoldDB" id="A0A1X7HMA1"/>
<keyword evidence="3" id="KW-1185">Reference proteome</keyword>
<dbReference type="Proteomes" id="UP000192940">
    <property type="component" value="Chromosome I"/>
</dbReference>
<name>A0A1X7HMA1_9BACL</name>
<dbReference type="InterPro" id="IPR023214">
    <property type="entry name" value="HAD_sf"/>
</dbReference>
<evidence type="ECO:0000313" key="2">
    <source>
        <dbReference type="EMBL" id="SMF88876.1"/>
    </source>
</evidence>
<dbReference type="SUPFAM" id="SSF56784">
    <property type="entry name" value="HAD-like"/>
    <property type="match status" value="1"/>
</dbReference>
<reference evidence="2 3" key="1">
    <citation type="submission" date="2017-04" db="EMBL/GenBank/DDBJ databases">
        <authorList>
            <person name="Afonso C.L."/>
            <person name="Miller P.J."/>
            <person name="Scott M.A."/>
            <person name="Spackman E."/>
            <person name="Goraichik I."/>
            <person name="Dimitrov K.M."/>
            <person name="Suarez D.L."/>
            <person name="Swayne D.E."/>
        </authorList>
    </citation>
    <scope>NUCLEOTIDE SEQUENCE [LARGE SCALE GENOMIC DNA]</scope>
    <source>
        <strain evidence="2 3">N3/975</strain>
    </source>
</reference>
<organism evidence="2 3">
    <name type="scientific">Paenibacillus uliginis N3/975</name>
    <dbReference type="NCBI Taxonomy" id="1313296"/>
    <lineage>
        <taxon>Bacteria</taxon>
        <taxon>Bacillati</taxon>
        <taxon>Bacillota</taxon>
        <taxon>Bacilli</taxon>
        <taxon>Bacillales</taxon>
        <taxon>Paenibacillaceae</taxon>
        <taxon>Paenibacillus</taxon>
    </lineage>
</organism>
<dbReference type="PANTHER" id="PTHR43316:SF8">
    <property type="entry name" value="HAD FAMILY HYDROLASE"/>
    <property type="match status" value="1"/>
</dbReference>
<dbReference type="InterPro" id="IPR006439">
    <property type="entry name" value="HAD-SF_hydro_IA"/>
</dbReference>
<dbReference type="GO" id="GO:0016787">
    <property type="term" value="F:hydrolase activity"/>
    <property type="evidence" value="ECO:0007669"/>
    <property type="project" value="UniProtKB-KW"/>
</dbReference>
<evidence type="ECO:0000256" key="1">
    <source>
        <dbReference type="ARBA" id="ARBA00022801"/>
    </source>
</evidence>
<dbReference type="Gene3D" id="3.40.50.1000">
    <property type="entry name" value="HAD superfamily/HAD-like"/>
    <property type="match status" value="1"/>
</dbReference>
<dbReference type="InterPro" id="IPR036412">
    <property type="entry name" value="HAD-like_sf"/>
</dbReference>
<dbReference type="SFLD" id="SFLDS00003">
    <property type="entry name" value="Haloacid_Dehalogenase"/>
    <property type="match status" value="1"/>
</dbReference>
<accession>A0A1X7HMA1</accession>
<keyword evidence="1" id="KW-0378">Hydrolase</keyword>
<dbReference type="STRING" id="1313296.SAMN05661091_4437"/>
<dbReference type="NCBIfam" id="TIGR01549">
    <property type="entry name" value="HAD-SF-IA-v1"/>
    <property type="match status" value="1"/>
</dbReference>
<dbReference type="PANTHER" id="PTHR43316">
    <property type="entry name" value="HYDROLASE, HALOACID DELAHOGENASE-RELATED"/>
    <property type="match status" value="1"/>
</dbReference>